<accession>A0ABR1BQ67</accession>
<protein>
    <submittedName>
        <fullName evidence="1">Uncharacterized protein</fullName>
    </submittedName>
</protein>
<sequence>MEIAFLQTETPINAYQTFDWSSICPVSHVGRYYCPQIRTYRLMTVLRRVTRWVTSRVVLLMLIKQAIAVNSTTESTTVITTRELAADHVLEQSVQLKHVEASGSDDVITGDITSLAVLSHMEPLKTNIRKRAADYYNGVVGAQFYAPFNISSPRFPPGAVIGLSRPLQRGNSPPHVEFVAQW</sequence>
<name>A0ABR1BQ67_NECAM</name>
<dbReference type="EMBL" id="JAVFWL010000001">
    <property type="protein sequence ID" value="KAK6728563.1"/>
    <property type="molecule type" value="Genomic_DNA"/>
</dbReference>
<gene>
    <name evidence="1" type="primary">Necator_chrI.g2043</name>
    <name evidence="1" type="ORF">RB195_005917</name>
</gene>
<organism evidence="1 2">
    <name type="scientific">Necator americanus</name>
    <name type="common">Human hookworm</name>
    <dbReference type="NCBI Taxonomy" id="51031"/>
    <lineage>
        <taxon>Eukaryota</taxon>
        <taxon>Metazoa</taxon>
        <taxon>Ecdysozoa</taxon>
        <taxon>Nematoda</taxon>
        <taxon>Chromadorea</taxon>
        <taxon>Rhabditida</taxon>
        <taxon>Rhabditina</taxon>
        <taxon>Rhabditomorpha</taxon>
        <taxon>Strongyloidea</taxon>
        <taxon>Ancylostomatidae</taxon>
        <taxon>Bunostominae</taxon>
        <taxon>Necator</taxon>
    </lineage>
</organism>
<proteinExistence type="predicted"/>
<comment type="caution">
    <text evidence="1">The sequence shown here is derived from an EMBL/GenBank/DDBJ whole genome shotgun (WGS) entry which is preliminary data.</text>
</comment>
<evidence type="ECO:0000313" key="2">
    <source>
        <dbReference type="Proteomes" id="UP001303046"/>
    </source>
</evidence>
<dbReference type="Proteomes" id="UP001303046">
    <property type="component" value="Unassembled WGS sequence"/>
</dbReference>
<keyword evidence="2" id="KW-1185">Reference proteome</keyword>
<evidence type="ECO:0000313" key="1">
    <source>
        <dbReference type="EMBL" id="KAK6728563.1"/>
    </source>
</evidence>
<reference evidence="1 2" key="1">
    <citation type="submission" date="2023-08" db="EMBL/GenBank/DDBJ databases">
        <title>A Necator americanus chromosomal reference genome.</title>
        <authorList>
            <person name="Ilik V."/>
            <person name="Petrzelkova K.J."/>
            <person name="Pardy F."/>
            <person name="Fuh T."/>
            <person name="Niatou-Singa F.S."/>
            <person name="Gouil Q."/>
            <person name="Baker L."/>
            <person name="Ritchie M.E."/>
            <person name="Jex A.R."/>
            <person name="Gazzola D."/>
            <person name="Li H."/>
            <person name="Toshio Fujiwara R."/>
            <person name="Zhan B."/>
            <person name="Aroian R.V."/>
            <person name="Pafco B."/>
            <person name="Schwarz E.M."/>
        </authorList>
    </citation>
    <scope>NUCLEOTIDE SEQUENCE [LARGE SCALE GENOMIC DNA]</scope>
    <source>
        <strain evidence="1 2">Aroian</strain>
        <tissue evidence="1">Whole animal</tissue>
    </source>
</reference>